<dbReference type="InterPro" id="IPR051453">
    <property type="entry name" value="MBL_Glyoxalase_II"/>
</dbReference>
<evidence type="ECO:0000256" key="3">
    <source>
        <dbReference type="ARBA" id="ARBA00022801"/>
    </source>
</evidence>
<dbReference type="EC" id="3.1.2.6" evidence="6"/>
<dbReference type="PANTHER" id="PTHR46233">
    <property type="entry name" value="HYDROXYACYLGLUTATHIONE HYDROLASE GLOC"/>
    <property type="match status" value="1"/>
</dbReference>
<evidence type="ECO:0000259" key="5">
    <source>
        <dbReference type="SMART" id="SM00849"/>
    </source>
</evidence>
<comment type="caution">
    <text evidence="6">The sequence shown here is derived from an EMBL/GenBank/DDBJ whole genome shotgun (WGS) entry which is preliminary data.</text>
</comment>
<gene>
    <name evidence="6" type="primary">gloC_2</name>
    <name evidence="6" type="ORF">Mgrana_01963</name>
</gene>
<dbReference type="EMBL" id="QWLB01000025">
    <property type="protein sequence ID" value="RIH92086.1"/>
    <property type="molecule type" value="Genomic_DNA"/>
</dbReference>
<dbReference type="RefSeq" id="WP_119357445.1">
    <property type="nucleotide sequence ID" value="NZ_BJXM01000004.1"/>
</dbReference>
<evidence type="ECO:0000256" key="2">
    <source>
        <dbReference type="ARBA" id="ARBA00022723"/>
    </source>
</evidence>
<evidence type="ECO:0000313" key="6">
    <source>
        <dbReference type="EMBL" id="RIH92086.1"/>
    </source>
</evidence>
<dbReference type="Gene3D" id="3.60.15.10">
    <property type="entry name" value="Ribonuclease Z/Hydroxyacylglutathione hydrolase-like"/>
    <property type="match status" value="1"/>
</dbReference>
<sequence length="204" mass="22010">MQVYSLTLGPLQENAYLWVGEGSRGVIVDPGDEVGRILKEVERVGLQPEAILLTHAHFDHVGAVAGLVEALKLPVYLHPKDLPLYRGAPQAAARFGLTLPRPPEPTLGLQPGERLDFGLGLEVLWVPGHSPGHVAFYAGGKLVSGDVLFRGGIGRYDLPGADPQALFRSLQALAQLPPETEVYPGHGPPTTIAYELEHNPYLRP</sequence>
<dbReference type="OrthoDB" id="9802248at2"/>
<evidence type="ECO:0000313" key="7">
    <source>
        <dbReference type="Proteomes" id="UP000266178"/>
    </source>
</evidence>
<feature type="domain" description="Metallo-beta-lactamase" evidence="5">
    <location>
        <begin position="12"/>
        <end position="186"/>
    </location>
</feature>
<protein>
    <submittedName>
        <fullName evidence="6">Hydroxyacylglutathione hydrolase GloC</fullName>
        <ecNumber evidence="6">3.1.2.6</ecNumber>
    </submittedName>
</protein>
<evidence type="ECO:0000256" key="4">
    <source>
        <dbReference type="ARBA" id="ARBA00022833"/>
    </source>
</evidence>
<dbReference type="Proteomes" id="UP000266178">
    <property type="component" value="Unassembled WGS sequence"/>
</dbReference>
<dbReference type="GO" id="GO:0004416">
    <property type="term" value="F:hydroxyacylglutathione hydrolase activity"/>
    <property type="evidence" value="ECO:0007669"/>
    <property type="project" value="UniProtKB-EC"/>
</dbReference>
<dbReference type="GO" id="GO:0046872">
    <property type="term" value="F:metal ion binding"/>
    <property type="evidence" value="ECO:0007669"/>
    <property type="project" value="UniProtKB-KW"/>
</dbReference>
<comment type="cofactor">
    <cofactor evidence="1">
        <name>Zn(2+)</name>
        <dbReference type="ChEBI" id="CHEBI:29105"/>
    </cofactor>
</comment>
<keyword evidence="7" id="KW-1185">Reference proteome</keyword>
<keyword evidence="3 6" id="KW-0378">Hydrolase</keyword>
<dbReference type="InterPro" id="IPR001279">
    <property type="entry name" value="Metallo-B-lactamas"/>
</dbReference>
<dbReference type="InterPro" id="IPR036866">
    <property type="entry name" value="RibonucZ/Hydroxyglut_hydro"/>
</dbReference>
<dbReference type="Pfam" id="PF00753">
    <property type="entry name" value="Lactamase_B"/>
    <property type="match status" value="1"/>
</dbReference>
<name>A0A399F8T9_9DEIN</name>
<dbReference type="SUPFAM" id="SSF56281">
    <property type="entry name" value="Metallo-hydrolase/oxidoreductase"/>
    <property type="match status" value="1"/>
</dbReference>
<proteinExistence type="predicted"/>
<evidence type="ECO:0000256" key="1">
    <source>
        <dbReference type="ARBA" id="ARBA00001947"/>
    </source>
</evidence>
<organism evidence="6 7">
    <name type="scientific">Meiothermus granaticius NBRC 107808</name>
    <dbReference type="NCBI Taxonomy" id="1227551"/>
    <lineage>
        <taxon>Bacteria</taxon>
        <taxon>Thermotogati</taxon>
        <taxon>Deinococcota</taxon>
        <taxon>Deinococci</taxon>
        <taxon>Thermales</taxon>
        <taxon>Thermaceae</taxon>
        <taxon>Meiothermus</taxon>
    </lineage>
</organism>
<accession>A0A399F8T9</accession>
<keyword evidence="4" id="KW-0862">Zinc</keyword>
<keyword evidence="2" id="KW-0479">Metal-binding</keyword>
<dbReference type="AlphaFoldDB" id="A0A399F8T9"/>
<dbReference type="PANTHER" id="PTHR46233:SF3">
    <property type="entry name" value="HYDROXYACYLGLUTATHIONE HYDROLASE GLOC"/>
    <property type="match status" value="1"/>
</dbReference>
<dbReference type="SMART" id="SM00849">
    <property type="entry name" value="Lactamase_B"/>
    <property type="match status" value="1"/>
</dbReference>
<reference evidence="6 7" key="1">
    <citation type="submission" date="2018-08" db="EMBL/GenBank/DDBJ databases">
        <title>Meiothermus granaticius genome AF-68 sequencing project.</title>
        <authorList>
            <person name="Da Costa M.S."/>
            <person name="Albuquerque L."/>
            <person name="Raposo P."/>
            <person name="Froufe H.J.C."/>
            <person name="Barroso C.S."/>
            <person name="Egas C."/>
        </authorList>
    </citation>
    <scope>NUCLEOTIDE SEQUENCE [LARGE SCALE GENOMIC DNA]</scope>
    <source>
        <strain evidence="6 7">AF-68</strain>
    </source>
</reference>